<feature type="compositionally biased region" description="Low complexity" evidence="1">
    <location>
        <begin position="55"/>
        <end position="67"/>
    </location>
</feature>
<evidence type="ECO:0000313" key="3">
    <source>
        <dbReference type="Proteomes" id="UP000799436"/>
    </source>
</evidence>
<dbReference type="EMBL" id="ML995917">
    <property type="protein sequence ID" value="KAF2764572.1"/>
    <property type="molecule type" value="Genomic_DNA"/>
</dbReference>
<dbReference type="AlphaFoldDB" id="A0A6G1KW74"/>
<reference evidence="2" key="1">
    <citation type="journal article" date="2020" name="Stud. Mycol.">
        <title>101 Dothideomycetes genomes: a test case for predicting lifestyles and emergence of pathogens.</title>
        <authorList>
            <person name="Haridas S."/>
            <person name="Albert R."/>
            <person name="Binder M."/>
            <person name="Bloem J."/>
            <person name="Labutti K."/>
            <person name="Salamov A."/>
            <person name="Andreopoulos B."/>
            <person name="Baker S."/>
            <person name="Barry K."/>
            <person name="Bills G."/>
            <person name="Bluhm B."/>
            <person name="Cannon C."/>
            <person name="Castanera R."/>
            <person name="Culley D."/>
            <person name="Daum C."/>
            <person name="Ezra D."/>
            <person name="Gonzalez J."/>
            <person name="Henrissat B."/>
            <person name="Kuo A."/>
            <person name="Liang C."/>
            <person name="Lipzen A."/>
            <person name="Lutzoni F."/>
            <person name="Magnuson J."/>
            <person name="Mondo S."/>
            <person name="Nolan M."/>
            <person name="Ohm R."/>
            <person name="Pangilinan J."/>
            <person name="Park H.-J."/>
            <person name="Ramirez L."/>
            <person name="Alfaro M."/>
            <person name="Sun H."/>
            <person name="Tritt A."/>
            <person name="Yoshinaga Y."/>
            <person name="Zwiers L.-H."/>
            <person name="Turgeon B."/>
            <person name="Goodwin S."/>
            <person name="Spatafora J."/>
            <person name="Crous P."/>
            <person name="Grigoriev I."/>
        </authorList>
    </citation>
    <scope>NUCLEOTIDE SEQUENCE</scope>
    <source>
        <strain evidence="2">CBS 116005</strain>
    </source>
</reference>
<dbReference type="Proteomes" id="UP000799436">
    <property type="component" value="Unassembled WGS sequence"/>
</dbReference>
<evidence type="ECO:0000313" key="2">
    <source>
        <dbReference type="EMBL" id="KAF2764572.1"/>
    </source>
</evidence>
<evidence type="ECO:0000256" key="1">
    <source>
        <dbReference type="SAM" id="MobiDB-lite"/>
    </source>
</evidence>
<sequence length="210" mass="23653">MAPGKRKWFIFNHFVGGILSNDTTPRVQFPHSSGSNFNAHARSFHPQAGKGFAPSQATHSASQSASHTRFQRYNDHWEQLDPRAQIFCLPSYNFHQAGLRDAKHTTLPPTKTQHWSEETTMTINAEVFFCKGFEVPPVINEDAKCKVTTTLATDKKDNIARLQKHLKLVDTARWHPDRMNARTGKTDSIDQSLGGRDFVVAIRAAIQDLV</sequence>
<keyword evidence="3" id="KW-1185">Reference proteome</keyword>
<gene>
    <name evidence="2" type="ORF">EJ03DRAFT_355640</name>
</gene>
<accession>A0A6G1KW74</accession>
<protein>
    <submittedName>
        <fullName evidence="2">Uncharacterized protein</fullName>
    </submittedName>
</protein>
<feature type="region of interest" description="Disordered" evidence="1">
    <location>
        <begin position="43"/>
        <end position="67"/>
    </location>
</feature>
<dbReference type="OrthoDB" id="3649009at2759"/>
<organism evidence="2 3">
    <name type="scientific">Teratosphaeria nubilosa</name>
    <dbReference type="NCBI Taxonomy" id="161662"/>
    <lineage>
        <taxon>Eukaryota</taxon>
        <taxon>Fungi</taxon>
        <taxon>Dikarya</taxon>
        <taxon>Ascomycota</taxon>
        <taxon>Pezizomycotina</taxon>
        <taxon>Dothideomycetes</taxon>
        <taxon>Dothideomycetidae</taxon>
        <taxon>Mycosphaerellales</taxon>
        <taxon>Teratosphaeriaceae</taxon>
        <taxon>Teratosphaeria</taxon>
    </lineage>
</organism>
<name>A0A6G1KW74_9PEZI</name>
<proteinExistence type="predicted"/>